<sequence length="146" mass="16744">MDTVSTPNPEANPDIEYNPPNEVENPLVDESFIIELIGVKGLLYKNIVTPNIDPSSNQAQDVSLLQKYEYMLQVLREILQTSLLLNSFNPVEKLIPFPEETKKPIESLVMNMKKNSANHVSSYKRIIMYHCSTNPYMRVKTNIDME</sequence>
<feature type="region of interest" description="Disordered" evidence="1">
    <location>
        <begin position="1"/>
        <end position="22"/>
    </location>
</feature>
<dbReference type="AlphaFoldDB" id="A0A6C0HJR1"/>
<dbReference type="EMBL" id="MN739974">
    <property type="protein sequence ID" value="QHT80610.1"/>
    <property type="molecule type" value="Genomic_DNA"/>
</dbReference>
<evidence type="ECO:0000313" key="2">
    <source>
        <dbReference type="EMBL" id="QHT80610.1"/>
    </source>
</evidence>
<evidence type="ECO:0000256" key="1">
    <source>
        <dbReference type="SAM" id="MobiDB-lite"/>
    </source>
</evidence>
<protein>
    <submittedName>
        <fullName evidence="2">Uncharacterized protein</fullName>
    </submittedName>
</protein>
<reference evidence="2" key="1">
    <citation type="journal article" date="2020" name="Nature">
        <title>Giant virus diversity and host interactions through global metagenomics.</title>
        <authorList>
            <person name="Schulz F."/>
            <person name="Roux S."/>
            <person name="Paez-Espino D."/>
            <person name="Jungbluth S."/>
            <person name="Walsh D.A."/>
            <person name="Denef V.J."/>
            <person name="McMahon K.D."/>
            <person name="Konstantinidis K.T."/>
            <person name="Eloe-Fadrosh E.A."/>
            <person name="Kyrpides N.C."/>
            <person name="Woyke T."/>
        </authorList>
    </citation>
    <scope>NUCLEOTIDE SEQUENCE</scope>
    <source>
        <strain evidence="2">GVMAG-M-3300023184-121</strain>
    </source>
</reference>
<organism evidence="2">
    <name type="scientific">viral metagenome</name>
    <dbReference type="NCBI Taxonomy" id="1070528"/>
    <lineage>
        <taxon>unclassified sequences</taxon>
        <taxon>metagenomes</taxon>
        <taxon>organismal metagenomes</taxon>
    </lineage>
</organism>
<name>A0A6C0HJR1_9ZZZZ</name>
<proteinExistence type="predicted"/>
<accession>A0A6C0HJR1</accession>